<dbReference type="SUPFAM" id="SSF50985">
    <property type="entry name" value="RCC1/BLIP-II"/>
    <property type="match status" value="1"/>
</dbReference>
<protein>
    <submittedName>
        <fullName evidence="3">RCC1/BLIP-II</fullName>
    </submittedName>
</protein>
<feature type="repeat" description="RCC1" evidence="1">
    <location>
        <begin position="377"/>
        <end position="453"/>
    </location>
</feature>
<name>A0A317XHB4_9BASI</name>
<dbReference type="PROSITE" id="PS50012">
    <property type="entry name" value="RCC1_3"/>
    <property type="match status" value="3"/>
</dbReference>
<evidence type="ECO:0000313" key="3">
    <source>
        <dbReference type="EMBL" id="PWY97619.1"/>
    </source>
</evidence>
<dbReference type="InterPro" id="IPR000408">
    <property type="entry name" value="Reg_chr_condens"/>
</dbReference>
<keyword evidence="4" id="KW-1185">Reference proteome</keyword>
<feature type="region of interest" description="Disordered" evidence="2">
    <location>
        <begin position="390"/>
        <end position="433"/>
    </location>
</feature>
<dbReference type="InParanoid" id="A0A317XHB4"/>
<dbReference type="InterPro" id="IPR009091">
    <property type="entry name" value="RCC1/BLIP-II"/>
</dbReference>
<proteinExistence type="predicted"/>
<dbReference type="GO" id="GO:0005085">
    <property type="term" value="F:guanyl-nucleotide exchange factor activity"/>
    <property type="evidence" value="ECO:0007669"/>
    <property type="project" value="TreeGrafter"/>
</dbReference>
<sequence>MSDRLLVAGSNSGFQLGLGHDRDAHQLEQALCIDPSTGVTQVLPFPPAGWDVVRISSGSNHTLALLEQVGAADKQRVLWATGTGEQGQLGAEHARSAQPLHVFRPLSLRSVFAHAQDGTALGMNLDHLEVKDIACGWNCSYLILRTRQRPDRLSASTVASSSSSPKDVLVSLGRFADNTFGELGVMQLSDTSQANRCAHVVSFAQALQQQGFGSDSLYTITSVAAGLRHAIAELRIGPCADGSCTSMIVGWGAARHGQVGAVPKPIASGMPRTMSRRPGPVPVLALVPQVMNLTPIPARSPTCKSSTLAAGRDHSVVLSWSGSGESQVTAFGSNRQDQLPPCGDLSADSDGEAHLVIESMSCNWNSTLALGAYRCCGGTVVWGCGSNAKGQLGSGRSSTATSGSKSFEQMDLSPIDPHTSPLRAGPHGTSAASSIRVRKLVSGSEHSLLLVDRQTGQERQEEVAEVWGCGWNEHGNLAQGPHDETDRYVPVPIVTGSRTDKEASNRQQQPQPRPVNIWAGFGTSFILTQNVMPHEPAK</sequence>
<feature type="repeat" description="RCC1" evidence="1">
    <location>
        <begin position="3"/>
        <end position="68"/>
    </location>
</feature>
<organism evidence="3 4">
    <name type="scientific">Testicularia cyperi</name>
    <dbReference type="NCBI Taxonomy" id="1882483"/>
    <lineage>
        <taxon>Eukaryota</taxon>
        <taxon>Fungi</taxon>
        <taxon>Dikarya</taxon>
        <taxon>Basidiomycota</taxon>
        <taxon>Ustilaginomycotina</taxon>
        <taxon>Ustilaginomycetes</taxon>
        <taxon>Ustilaginales</taxon>
        <taxon>Anthracoideaceae</taxon>
        <taxon>Testicularia</taxon>
    </lineage>
</organism>
<gene>
    <name evidence="3" type="ORF">BCV70DRAFT_48327</name>
</gene>
<evidence type="ECO:0000256" key="1">
    <source>
        <dbReference type="PROSITE-ProRule" id="PRU00235"/>
    </source>
</evidence>
<dbReference type="Proteomes" id="UP000246740">
    <property type="component" value="Unassembled WGS sequence"/>
</dbReference>
<dbReference type="PANTHER" id="PTHR45982">
    <property type="entry name" value="REGULATOR OF CHROMOSOME CONDENSATION"/>
    <property type="match status" value="1"/>
</dbReference>
<dbReference type="GO" id="GO:0005737">
    <property type="term" value="C:cytoplasm"/>
    <property type="evidence" value="ECO:0007669"/>
    <property type="project" value="TreeGrafter"/>
</dbReference>
<dbReference type="InterPro" id="IPR051553">
    <property type="entry name" value="Ran_GTPase-activating"/>
</dbReference>
<dbReference type="EMBL" id="KZ819204">
    <property type="protein sequence ID" value="PWY97619.1"/>
    <property type="molecule type" value="Genomic_DNA"/>
</dbReference>
<dbReference type="Gene3D" id="2.130.10.30">
    <property type="entry name" value="Regulator of chromosome condensation 1/beta-lactamase-inhibitor protein II"/>
    <property type="match status" value="2"/>
</dbReference>
<dbReference type="AlphaFoldDB" id="A0A317XHB4"/>
<dbReference type="FunCoup" id="A0A317XHB4">
    <property type="interactions" value="27"/>
</dbReference>
<dbReference type="OrthoDB" id="5370059at2759"/>
<dbReference type="PANTHER" id="PTHR45982:SF5">
    <property type="entry name" value="RCC DOMAIN-CONTAINING PROTEIN ATS1"/>
    <property type="match status" value="1"/>
</dbReference>
<evidence type="ECO:0000256" key="2">
    <source>
        <dbReference type="SAM" id="MobiDB-lite"/>
    </source>
</evidence>
<feature type="compositionally biased region" description="Low complexity" evidence="2">
    <location>
        <begin position="394"/>
        <end position="406"/>
    </location>
</feature>
<feature type="repeat" description="RCC1" evidence="1">
    <location>
        <begin position="246"/>
        <end position="321"/>
    </location>
</feature>
<evidence type="ECO:0000313" key="4">
    <source>
        <dbReference type="Proteomes" id="UP000246740"/>
    </source>
</evidence>
<dbReference type="STRING" id="1882483.A0A317XHB4"/>
<reference evidence="3 4" key="1">
    <citation type="journal article" date="2018" name="Mol. Biol. Evol.">
        <title>Broad Genomic Sampling Reveals a Smut Pathogenic Ancestry of the Fungal Clade Ustilaginomycotina.</title>
        <authorList>
            <person name="Kijpornyongpan T."/>
            <person name="Mondo S.J."/>
            <person name="Barry K."/>
            <person name="Sandor L."/>
            <person name="Lee J."/>
            <person name="Lipzen A."/>
            <person name="Pangilinan J."/>
            <person name="LaButti K."/>
            <person name="Hainaut M."/>
            <person name="Henrissat B."/>
            <person name="Grigoriev I.V."/>
            <person name="Spatafora J.W."/>
            <person name="Aime M.C."/>
        </authorList>
    </citation>
    <scope>NUCLEOTIDE SEQUENCE [LARGE SCALE GENOMIC DNA]</scope>
    <source>
        <strain evidence="3 4">MCA 3645</strain>
    </source>
</reference>
<accession>A0A317XHB4</accession>